<organism evidence="11 12">
    <name type="scientific">Thermoactinomyces intermedius</name>
    <dbReference type="NCBI Taxonomy" id="2024"/>
    <lineage>
        <taxon>Bacteria</taxon>
        <taxon>Bacillati</taxon>
        <taxon>Bacillota</taxon>
        <taxon>Bacilli</taxon>
        <taxon>Bacillales</taxon>
        <taxon>Thermoactinomycetaceae</taxon>
        <taxon>Thermoactinomyces</taxon>
    </lineage>
</organism>
<evidence type="ECO:0000256" key="9">
    <source>
        <dbReference type="RuleBase" id="RU364116"/>
    </source>
</evidence>
<dbReference type="InterPro" id="IPR007197">
    <property type="entry name" value="rSAM"/>
</dbReference>
<dbReference type="SUPFAM" id="SSF102114">
    <property type="entry name" value="Radical SAM enzymes"/>
    <property type="match status" value="1"/>
</dbReference>
<evidence type="ECO:0000256" key="8">
    <source>
        <dbReference type="ARBA" id="ARBA00023186"/>
    </source>
</evidence>
<evidence type="ECO:0000313" key="11">
    <source>
        <dbReference type="EMBL" id="MBH8594001.1"/>
    </source>
</evidence>
<keyword evidence="3 9" id="KW-0349">Heme</keyword>
<comment type="caution">
    <text evidence="11">The sequence shown here is derived from an EMBL/GenBank/DDBJ whole genome shotgun (WGS) entry which is preliminary data.</text>
</comment>
<dbReference type="SFLD" id="SFLDG01065">
    <property type="entry name" value="anaerobic_coproporphyrinogen-I"/>
    <property type="match status" value="1"/>
</dbReference>
<keyword evidence="7 9" id="KW-0411">Iron-sulfur</keyword>
<dbReference type="Pfam" id="PF04055">
    <property type="entry name" value="Radical_SAM"/>
    <property type="match status" value="1"/>
</dbReference>
<evidence type="ECO:0000256" key="6">
    <source>
        <dbReference type="ARBA" id="ARBA00023004"/>
    </source>
</evidence>
<keyword evidence="9" id="KW-0004">4Fe-4S</keyword>
<dbReference type="InterPro" id="IPR058240">
    <property type="entry name" value="rSAM_sf"/>
</dbReference>
<dbReference type="PANTHER" id="PTHR13932">
    <property type="entry name" value="COPROPORPHYRINIGEN III OXIDASE"/>
    <property type="match status" value="1"/>
</dbReference>
<feature type="domain" description="Radical SAM core" evidence="10">
    <location>
        <begin position="1"/>
        <end position="231"/>
    </location>
</feature>
<dbReference type="PANTHER" id="PTHR13932:SF5">
    <property type="entry name" value="RADICAL S-ADENOSYL METHIONINE DOMAIN-CONTAINING PROTEIN 1, MITOCHONDRIAL"/>
    <property type="match status" value="1"/>
</dbReference>
<protein>
    <recommendedName>
        <fullName evidence="2 9">Heme chaperone HemW</fullName>
    </recommendedName>
</protein>
<dbReference type="InterPro" id="IPR013785">
    <property type="entry name" value="Aldolase_TIM"/>
</dbReference>
<evidence type="ECO:0000313" key="12">
    <source>
        <dbReference type="Proteomes" id="UP000633619"/>
    </source>
</evidence>
<dbReference type="Pfam" id="PF06969">
    <property type="entry name" value="HemN_C"/>
    <property type="match status" value="1"/>
</dbReference>
<dbReference type="Proteomes" id="UP000633619">
    <property type="component" value="Unassembled WGS sequence"/>
</dbReference>
<dbReference type="GO" id="GO:0004109">
    <property type="term" value="F:coproporphyrinogen oxidase activity"/>
    <property type="evidence" value="ECO:0007669"/>
    <property type="project" value="InterPro"/>
</dbReference>
<dbReference type="SFLD" id="SFLDG01082">
    <property type="entry name" value="B12-binding_domain_containing"/>
    <property type="match status" value="1"/>
</dbReference>
<keyword evidence="4 9" id="KW-0949">S-adenosyl-L-methionine</keyword>
<dbReference type="NCBIfam" id="TIGR00539">
    <property type="entry name" value="hemN_rel"/>
    <property type="match status" value="1"/>
</dbReference>
<dbReference type="InterPro" id="IPR034505">
    <property type="entry name" value="Coproporphyrinogen-III_oxidase"/>
</dbReference>
<dbReference type="CDD" id="cd01335">
    <property type="entry name" value="Radical_SAM"/>
    <property type="match status" value="1"/>
</dbReference>
<evidence type="ECO:0000259" key="10">
    <source>
        <dbReference type="PROSITE" id="PS51918"/>
    </source>
</evidence>
<dbReference type="PROSITE" id="PS51918">
    <property type="entry name" value="RADICAL_SAM"/>
    <property type="match status" value="1"/>
</dbReference>
<keyword evidence="6 9" id="KW-0408">Iron</keyword>
<keyword evidence="12" id="KW-1185">Reference proteome</keyword>
<dbReference type="InterPro" id="IPR010723">
    <property type="entry name" value="HemN_C"/>
</dbReference>
<evidence type="ECO:0000256" key="2">
    <source>
        <dbReference type="ARBA" id="ARBA00017228"/>
    </source>
</evidence>
<evidence type="ECO:0000256" key="7">
    <source>
        <dbReference type="ARBA" id="ARBA00023014"/>
    </source>
</evidence>
<comment type="similarity">
    <text evidence="1">Belongs to the anaerobic coproporphyrinogen-III oxidase family. HemW subfamily.</text>
</comment>
<dbReference type="SFLD" id="SFLDS00029">
    <property type="entry name" value="Radical_SAM"/>
    <property type="match status" value="1"/>
</dbReference>
<keyword evidence="9" id="KW-0963">Cytoplasm</keyword>
<evidence type="ECO:0000256" key="3">
    <source>
        <dbReference type="ARBA" id="ARBA00022617"/>
    </source>
</evidence>
<dbReference type="InterPro" id="IPR004559">
    <property type="entry name" value="HemW-like"/>
</dbReference>
<comment type="subcellular location">
    <subcellularLocation>
        <location evidence="9">Cytoplasm</location>
    </subcellularLocation>
</comment>
<dbReference type="EMBL" id="JAECVW010000001">
    <property type="protein sequence ID" value="MBH8594001.1"/>
    <property type="molecule type" value="Genomic_DNA"/>
</dbReference>
<dbReference type="GO" id="GO:0046872">
    <property type="term" value="F:metal ion binding"/>
    <property type="evidence" value="ECO:0007669"/>
    <property type="project" value="UniProtKB-UniRule"/>
</dbReference>
<evidence type="ECO:0000256" key="5">
    <source>
        <dbReference type="ARBA" id="ARBA00022723"/>
    </source>
</evidence>
<dbReference type="AlphaFoldDB" id="A0A8I1DEQ5"/>
<dbReference type="InterPro" id="IPR006638">
    <property type="entry name" value="Elp3/MiaA/NifB-like_rSAM"/>
</dbReference>
<dbReference type="GO" id="GO:0051539">
    <property type="term" value="F:4 iron, 4 sulfur cluster binding"/>
    <property type="evidence" value="ECO:0007669"/>
    <property type="project" value="UniProtKB-UniRule"/>
</dbReference>
<dbReference type="SFLD" id="SFLDF00562">
    <property type="entry name" value="HemN-like__clustered_with_heat"/>
    <property type="match status" value="1"/>
</dbReference>
<sequence length="383" mass="43816">MPPKSVYVHIPFCTNKCYYCDFTAYVVGGQPVDDYLDALKREMEMVTTATKPQEIETIFIGGGTPTVLTPKQMEKLLRDLRVHFPDWSGRLEFTVEANPGTTSPELLSVMREGGVNRISFGAQTFRPDLLKRIGRIHSAGEIRESVDAARKAGFDNISLDLMFGLPTQTVDDLKHTLNEAMSLDPGHFSCYSLKIEEGTVFYHLHQRKELPLPTEDEEFEMYQLIRSFMQEKGYIQYEVSNFAKPGRESRHNTTYWLNEEYYGLGTGAHGYVGSTRYANVTGVRAYIDQIRQGDLPVKESYQVHREEDMENFMILGLRLLKGVERSRFARRYGCRPEEVFGTVLRNLESQKFIKMEGDWISLTEKGLLFGNEVFASFLNGVEL</sequence>
<dbReference type="SFLD" id="SFLDF00288">
    <property type="entry name" value="HemN-like__clustered_with_nucl"/>
    <property type="match status" value="1"/>
</dbReference>
<proteinExistence type="inferred from homology"/>
<gene>
    <name evidence="11" type="ORF">I8U20_01500</name>
</gene>
<evidence type="ECO:0000256" key="4">
    <source>
        <dbReference type="ARBA" id="ARBA00022691"/>
    </source>
</evidence>
<dbReference type="SMART" id="SM00729">
    <property type="entry name" value="Elp3"/>
    <property type="match status" value="1"/>
</dbReference>
<reference evidence="11 12" key="1">
    <citation type="submission" date="2020-12" db="EMBL/GenBank/DDBJ databases">
        <title>WGS of Thermoactinomyces spp.</title>
        <authorList>
            <person name="Cheng K."/>
        </authorList>
    </citation>
    <scope>NUCLEOTIDE SEQUENCE [LARGE SCALE GENOMIC DNA]</scope>
    <source>
        <strain evidence="12">CICC 10671\DSM 43846</strain>
    </source>
</reference>
<dbReference type="GO" id="GO:0005737">
    <property type="term" value="C:cytoplasm"/>
    <property type="evidence" value="ECO:0007669"/>
    <property type="project" value="UniProtKB-SubCell"/>
</dbReference>
<dbReference type="GO" id="GO:0006779">
    <property type="term" value="P:porphyrin-containing compound biosynthetic process"/>
    <property type="evidence" value="ECO:0007669"/>
    <property type="project" value="InterPro"/>
</dbReference>
<dbReference type="Gene3D" id="3.20.20.70">
    <property type="entry name" value="Aldolase class I"/>
    <property type="match status" value="1"/>
</dbReference>
<comment type="function">
    <text evidence="9">Probably acts as a heme chaperone, transferring heme to an unknown acceptor. Binds one molecule of heme per monomer, possibly covalently. Binds 1 [4Fe-4S] cluster. The cluster is coordinated with 3 cysteines and an exchangeable S-adenosyl-L-methionine.</text>
</comment>
<name>A0A8I1DEQ5_THEIN</name>
<evidence type="ECO:0000256" key="1">
    <source>
        <dbReference type="ARBA" id="ARBA00006100"/>
    </source>
</evidence>
<accession>A0A8I1DEQ5</accession>
<dbReference type="RefSeq" id="WP_181730956.1">
    <property type="nucleotide sequence ID" value="NZ_JACEIR010000001.1"/>
</dbReference>
<keyword evidence="8 9" id="KW-0143">Chaperone</keyword>
<keyword evidence="5 9" id="KW-0479">Metal-binding</keyword>